<evidence type="ECO:0000256" key="1">
    <source>
        <dbReference type="SAM" id="MobiDB-lite"/>
    </source>
</evidence>
<protein>
    <submittedName>
        <fullName evidence="2">Uncharacterized protein</fullName>
    </submittedName>
</protein>
<feature type="region of interest" description="Disordered" evidence="1">
    <location>
        <begin position="170"/>
        <end position="353"/>
    </location>
</feature>
<dbReference type="PANTHER" id="PTHR36696:SF1">
    <property type="entry name" value="EF-HAND DOMAIN-CONTAINING PROTEIN"/>
    <property type="match status" value="1"/>
</dbReference>
<feature type="compositionally biased region" description="Polar residues" evidence="1">
    <location>
        <begin position="208"/>
        <end position="218"/>
    </location>
</feature>
<dbReference type="AlphaFoldDB" id="A0ABD2WFB2"/>
<feature type="compositionally biased region" description="Acidic residues" evidence="1">
    <location>
        <begin position="245"/>
        <end position="262"/>
    </location>
</feature>
<evidence type="ECO:0000313" key="3">
    <source>
        <dbReference type="Proteomes" id="UP001627154"/>
    </source>
</evidence>
<feature type="compositionally biased region" description="Basic residues" evidence="1">
    <location>
        <begin position="277"/>
        <end position="292"/>
    </location>
</feature>
<feature type="compositionally biased region" description="Polar residues" evidence="1">
    <location>
        <begin position="178"/>
        <end position="188"/>
    </location>
</feature>
<dbReference type="Proteomes" id="UP001627154">
    <property type="component" value="Unassembled WGS sequence"/>
</dbReference>
<dbReference type="EMBL" id="JBJJXI010000109">
    <property type="protein sequence ID" value="KAL3391563.1"/>
    <property type="molecule type" value="Genomic_DNA"/>
</dbReference>
<name>A0ABD2WFB2_9HYME</name>
<proteinExistence type="predicted"/>
<organism evidence="2 3">
    <name type="scientific">Trichogramma kaykai</name>
    <dbReference type="NCBI Taxonomy" id="54128"/>
    <lineage>
        <taxon>Eukaryota</taxon>
        <taxon>Metazoa</taxon>
        <taxon>Ecdysozoa</taxon>
        <taxon>Arthropoda</taxon>
        <taxon>Hexapoda</taxon>
        <taxon>Insecta</taxon>
        <taxon>Pterygota</taxon>
        <taxon>Neoptera</taxon>
        <taxon>Endopterygota</taxon>
        <taxon>Hymenoptera</taxon>
        <taxon>Apocrita</taxon>
        <taxon>Proctotrupomorpha</taxon>
        <taxon>Chalcidoidea</taxon>
        <taxon>Trichogrammatidae</taxon>
        <taxon>Trichogramma</taxon>
    </lineage>
</organism>
<gene>
    <name evidence="2" type="ORF">TKK_013871</name>
</gene>
<sequence length="593" mass="65030">MPRTVSSTGLIAARTRPVRRPKPKKIELLGYSVPAPFTLRPFAGLYNPYHYGCSVLCNHPADGEAKAVVRRAKDTLSSEGRGMQLPLDREDDSHDDPDCCILALPESPNVSARESALDGSLAETPDRAAAAAAAAAKERTSLVLDLRATSHFLQDNETLSWHALTLEPIPSSRRSSELALSTGRSSSLLGPAGSKKTAAGSSLRRQRLCQTAASSSPVRSVPIIEVSDAASTRSAPTNLGRRQDDFDDGDDGDEDEEEDSAPDEVGAGGPSGALQPMRRRGKLRRKKRKCRRGSIYGQQTEVRELPDPLETQVSQCDDESNRPPVASKLDDSKQGSIDKDTLPPLKRELPPSFLPPDVIKALSRELDQETVEGEFNAKRRYALEETLRVTGGYEARAATAAATSSSSSLAAAAAAGLVGTWPPRPNPILQNTQNVARLFYRQSARFQLLDSRSLVGLRPLDYLSEHVHISDARRLCYGRAFNKHKDETLTGPRYLLASVLPEALHDVLGREISASEQAFIEQTCLEPDTERLEFRVWCGLCAFAERLLPQLPPRDQDPPAWLERADFEMLDRRIAAVKLDPKLVQLLRLIRDS</sequence>
<dbReference type="PANTHER" id="PTHR36696">
    <property type="entry name" value="AGAP012002-PA"/>
    <property type="match status" value="1"/>
</dbReference>
<comment type="caution">
    <text evidence="2">The sequence shown here is derived from an EMBL/GenBank/DDBJ whole genome shotgun (WGS) entry which is preliminary data.</text>
</comment>
<keyword evidence="3" id="KW-1185">Reference proteome</keyword>
<accession>A0ABD2WFB2</accession>
<feature type="compositionally biased region" description="Basic and acidic residues" evidence="1">
    <location>
        <begin position="328"/>
        <end position="349"/>
    </location>
</feature>
<evidence type="ECO:0000313" key="2">
    <source>
        <dbReference type="EMBL" id="KAL3391563.1"/>
    </source>
</evidence>
<reference evidence="2 3" key="1">
    <citation type="journal article" date="2024" name="bioRxiv">
        <title>A reference genome for Trichogramma kaykai: A tiny desert-dwelling parasitoid wasp with competing sex-ratio distorters.</title>
        <authorList>
            <person name="Culotta J."/>
            <person name="Lindsey A.R."/>
        </authorList>
    </citation>
    <scope>NUCLEOTIDE SEQUENCE [LARGE SCALE GENOMIC DNA]</scope>
    <source>
        <strain evidence="2 3">KSX58</strain>
    </source>
</reference>